<evidence type="ECO:0000256" key="3">
    <source>
        <dbReference type="ARBA" id="ARBA00022840"/>
    </source>
</evidence>
<reference evidence="6 7" key="1">
    <citation type="submission" date="2016-10" db="EMBL/GenBank/DDBJ databases">
        <authorList>
            <person name="de Groot N.N."/>
        </authorList>
    </citation>
    <scope>NUCLEOTIDE SEQUENCE [LARGE SCALE GENOMIC DNA]</scope>
    <source>
        <strain evidence="6 7">NP_1H</strain>
    </source>
</reference>
<dbReference type="GO" id="GO:0004357">
    <property type="term" value="F:glutamate-cysteine ligase activity"/>
    <property type="evidence" value="ECO:0007669"/>
    <property type="project" value="UniProtKB-EC"/>
</dbReference>
<keyword evidence="1 5" id="KW-0436">Ligase</keyword>
<evidence type="ECO:0000313" key="7">
    <source>
        <dbReference type="Proteomes" id="UP000199258"/>
    </source>
</evidence>
<evidence type="ECO:0000313" key="6">
    <source>
        <dbReference type="EMBL" id="SDH86956.1"/>
    </source>
</evidence>
<dbReference type="Pfam" id="PF04107">
    <property type="entry name" value="GCS2"/>
    <property type="match status" value="1"/>
</dbReference>
<comment type="similarity">
    <text evidence="5">Belongs to the glutamate--cysteine ligase type 2 family. YbdK subfamily.</text>
</comment>
<dbReference type="NCBIfam" id="TIGR02050">
    <property type="entry name" value="gshA_cyan_rel"/>
    <property type="match status" value="1"/>
</dbReference>
<keyword evidence="3 5" id="KW-0067">ATP-binding</keyword>
<dbReference type="PANTHER" id="PTHR36510:SF1">
    <property type="entry name" value="GLUTAMATE--CYSTEINE LIGASE 2-RELATED"/>
    <property type="match status" value="1"/>
</dbReference>
<dbReference type="InterPro" id="IPR014746">
    <property type="entry name" value="Gln_synth/guanido_kin_cat_dom"/>
</dbReference>
<dbReference type="RefSeq" id="WP_090585147.1">
    <property type="nucleotide sequence ID" value="NZ_FNDT01000003.1"/>
</dbReference>
<keyword evidence="7" id="KW-1185">Reference proteome</keyword>
<sequence length="366" mass="40177">MATLGIEEEYLLLHPESGLPVFNAADVQALLVTGGSVKDEDIQRELLSCQIETATPVCSTLTEAEESLLNFRRQLSAAARKSGVRASGSATAPRIEDSYPELTDKQRYYKLKSSAPGIVGDQFVNGLHVHVSIPDKETGVQALNRIRPWLPIITALSTNSPFWLDRDSGFASWRTVHYRRWPVQGCPPVFTDAAEYERRIQRLVDTGVIIDRGVLTWVARLSDHYPTLEVRTADSQLEAQDSVLIGGLVRGLVSTAVRDALEGTPFPDPDAELLDAAQWQAARQGLTGAVVNPLTGTLVPAREQMDRLLEHVGDALDDAGDTHWILAGLTTVWERGTGAVRQRQAMERSGMTGLVDLYTETLIAER</sequence>
<organism evidence="6 7">
    <name type="scientific">Arthrobacter subterraneus</name>
    <dbReference type="NCBI Taxonomy" id="335973"/>
    <lineage>
        <taxon>Bacteria</taxon>
        <taxon>Bacillati</taxon>
        <taxon>Actinomycetota</taxon>
        <taxon>Actinomycetes</taxon>
        <taxon>Micrococcales</taxon>
        <taxon>Micrococcaceae</taxon>
        <taxon>Arthrobacter</taxon>
    </lineage>
</organism>
<dbReference type="NCBIfam" id="NF010041">
    <property type="entry name" value="PRK13517.1-1"/>
    <property type="match status" value="1"/>
</dbReference>
<dbReference type="Gene3D" id="3.30.590.20">
    <property type="match status" value="1"/>
</dbReference>
<dbReference type="InterPro" id="IPR011793">
    <property type="entry name" value="YbdK"/>
</dbReference>
<evidence type="ECO:0000256" key="5">
    <source>
        <dbReference type="HAMAP-Rule" id="MF_01609"/>
    </source>
</evidence>
<comment type="function">
    <text evidence="5">ATP-dependent carboxylate-amine ligase which exhibits weak glutamate--cysteine ligase activity.</text>
</comment>
<evidence type="ECO:0000256" key="1">
    <source>
        <dbReference type="ARBA" id="ARBA00022598"/>
    </source>
</evidence>
<keyword evidence="2 5" id="KW-0547">Nucleotide-binding</keyword>
<dbReference type="EC" id="6.3.2.2" evidence="5"/>
<dbReference type="InterPro" id="IPR050141">
    <property type="entry name" value="GCL_type2/YbdK_subfam"/>
</dbReference>
<dbReference type="GO" id="GO:0042398">
    <property type="term" value="P:modified amino acid biosynthetic process"/>
    <property type="evidence" value="ECO:0007669"/>
    <property type="project" value="InterPro"/>
</dbReference>
<evidence type="ECO:0000256" key="2">
    <source>
        <dbReference type="ARBA" id="ARBA00022741"/>
    </source>
</evidence>
<protein>
    <recommendedName>
        <fullName evidence="5">Putative glutamate--cysteine ligase 2</fullName>
        <ecNumber evidence="5">6.3.2.2</ecNumber>
    </recommendedName>
    <alternativeName>
        <fullName evidence="5">Gamma-glutamylcysteine synthetase 2</fullName>
        <shortName evidence="5">GCS 2</shortName>
        <shortName evidence="5">Gamma-GCS 2</shortName>
    </alternativeName>
</protein>
<dbReference type="InterPro" id="IPR006336">
    <property type="entry name" value="GCS2"/>
</dbReference>
<dbReference type="AlphaFoldDB" id="A0A1G8FY94"/>
<accession>A0A1G8FY94</accession>
<dbReference type="OrthoDB" id="9769628at2"/>
<dbReference type="STRING" id="335973.SAMN04488693_103243"/>
<dbReference type="PANTHER" id="PTHR36510">
    <property type="entry name" value="GLUTAMATE--CYSTEINE LIGASE 2-RELATED"/>
    <property type="match status" value="1"/>
</dbReference>
<name>A0A1G8FY94_9MICC</name>
<proteinExistence type="inferred from homology"/>
<evidence type="ECO:0000256" key="4">
    <source>
        <dbReference type="ARBA" id="ARBA00048819"/>
    </source>
</evidence>
<comment type="catalytic activity">
    <reaction evidence="4 5">
        <text>L-cysteine + L-glutamate + ATP = gamma-L-glutamyl-L-cysteine + ADP + phosphate + H(+)</text>
        <dbReference type="Rhea" id="RHEA:13285"/>
        <dbReference type="ChEBI" id="CHEBI:15378"/>
        <dbReference type="ChEBI" id="CHEBI:29985"/>
        <dbReference type="ChEBI" id="CHEBI:30616"/>
        <dbReference type="ChEBI" id="CHEBI:35235"/>
        <dbReference type="ChEBI" id="CHEBI:43474"/>
        <dbReference type="ChEBI" id="CHEBI:58173"/>
        <dbReference type="ChEBI" id="CHEBI:456216"/>
        <dbReference type="EC" id="6.3.2.2"/>
    </reaction>
</comment>
<dbReference type="SUPFAM" id="SSF55931">
    <property type="entry name" value="Glutamine synthetase/guanido kinase"/>
    <property type="match status" value="1"/>
</dbReference>
<dbReference type="EMBL" id="FNDT01000003">
    <property type="protein sequence ID" value="SDH86956.1"/>
    <property type="molecule type" value="Genomic_DNA"/>
</dbReference>
<dbReference type="HAMAP" id="MF_01609">
    <property type="entry name" value="Glu_cys_ligase_2"/>
    <property type="match status" value="1"/>
</dbReference>
<dbReference type="GO" id="GO:0005524">
    <property type="term" value="F:ATP binding"/>
    <property type="evidence" value="ECO:0007669"/>
    <property type="project" value="UniProtKB-KW"/>
</dbReference>
<dbReference type="Proteomes" id="UP000199258">
    <property type="component" value="Unassembled WGS sequence"/>
</dbReference>
<gene>
    <name evidence="6" type="ORF">SAMN04488693_103243</name>
</gene>